<gene>
    <name evidence="3" type="ORF">KC19_12G176600</name>
</gene>
<keyword evidence="4" id="KW-1185">Reference proteome</keyword>
<feature type="signal peptide" evidence="1">
    <location>
        <begin position="1"/>
        <end position="21"/>
    </location>
</feature>
<dbReference type="InterPro" id="IPR014044">
    <property type="entry name" value="CAP_dom"/>
</dbReference>
<organism evidence="3 4">
    <name type="scientific">Ceratodon purpureus</name>
    <name type="common">Fire moss</name>
    <name type="synonym">Dicranum purpureum</name>
    <dbReference type="NCBI Taxonomy" id="3225"/>
    <lineage>
        <taxon>Eukaryota</taxon>
        <taxon>Viridiplantae</taxon>
        <taxon>Streptophyta</taxon>
        <taxon>Embryophyta</taxon>
        <taxon>Bryophyta</taxon>
        <taxon>Bryophytina</taxon>
        <taxon>Bryopsida</taxon>
        <taxon>Dicranidae</taxon>
        <taxon>Pseudoditrichales</taxon>
        <taxon>Ditrichaceae</taxon>
        <taxon>Ceratodon</taxon>
    </lineage>
</organism>
<dbReference type="PRINTS" id="PR00837">
    <property type="entry name" value="V5TPXLIKE"/>
</dbReference>
<dbReference type="FunFam" id="3.40.33.10:FF:000004">
    <property type="entry name" value="CAP, cysteine-rich secretory protein, antigen 5"/>
    <property type="match status" value="1"/>
</dbReference>
<dbReference type="AlphaFoldDB" id="A0A8T0G8Y9"/>
<evidence type="ECO:0000313" key="3">
    <source>
        <dbReference type="EMBL" id="KAG0555540.1"/>
    </source>
</evidence>
<accession>A0A8T0G8Y9</accession>
<dbReference type="Proteomes" id="UP000822688">
    <property type="component" value="Chromosome 12"/>
</dbReference>
<keyword evidence="1" id="KW-0732">Signal</keyword>
<comment type="caution">
    <text evidence="3">The sequence shown here is derived from an EMBL/GenBank/DDBJ whole genome shotgun (WGS) entry which is preliminary data.</text>
</comment>
<dbReference type="InterPro" id="IPR035940">
    <property type="entry name" value="CAP_sf"/>
</dbReference>
<feature type="domain" description="SCP" evidence="2">
    <location>
        <begin position="33"/>
        <end position="166"/>
    </location>
</feature>
<dbReference type="Gene3D" id="3.40.33.10">
    <property type="entry name" value="CAP"/>
    <property type="match status" value="1"/>
</dbReference>
<sequence>MARHNFMDLLALVMIVMVVFAADDRGKAGFASAQEDEYLTPHNAARSDVGVGPLVWDSTLEDYARSYAESQASSCLPLQHSDGPYGENLYWSSSDSATPGDAVASWVDEKQYYDYDSNSCADGEVCGHYTQVVWRDTTNVGCASVACDDGGTYIICSYNPRGNVNGQPPY</sequence>
<dbReference type="InterPro" id="IPR018244">
    <property type="entry name" value="Allrgn_V5/Tpx1_CS"/>
</dbReference>
<name>A0A8T0G8Y9_CERPU</name>
<dbReference type="SUPFAM" id="SSF55797">
    <property type="entry name" value="PR-1-like"/>
    <property type="match status" value="1"/>
</dbReference>
<evidence type="ECO:0000313" key="4">
    <source>
        <dbReference type="Proteomes" id="UP000822688"/>
    </source>
</evidence>
<protein>
    <recommendedName>
        <fullName evidence="2">SCP domain-containing protein</fullName>
    </recommendedName>
</protein>
<dbReference type="InterPro" id="IPR001283">
    <property type="entry name" value="CRISP-related"/>
</dbReference>
<dbReference type="CDD" id="cd05381">
    <property type="entry name" value="CAP_PR-1"/>
    <property type="match status" value="1"/>
</dbReference>
<evidence type="ECO:0000259" key="2">
    <source>
        <dbReference type="SMART" id="SM00198"/>
    </source>
</evidence>
<evidence type="ECO:0000256" key="1">
    <source>
        <dbReference type="SAM" id="SignalP"/>
    </source>
</evidence>
<dbReference type="PROSITE" id="PS01010">
    <property type="entry name" value="CRISP_2"/>
    <property type="match status" value="1"/>
</dbReference>
<dbReference type="GO" id="GO:0005576">
    <property type="term" value="C:extracellular region"/>
    <property type="evidence" value="ECO:0007669"/>
    <property type="project" value="InterPro"/>
</dbReference>
<proteinExistence type="predicted"/>
<dbReference type="PROSITE" id="PS01009">
    <property type="entry name" value="CRISP_1"/>
    <property type="match status" value="1"/>
</dbReference>
<reference evidence="3" key="1">
    <citation type="submission" date="2020-06" db="EMBL/GenBank/DDBJ databases">
        <title>WGS assembly of Ceratodon purpureus strain R40.</title>
        <authorList>
            <person name="Carey S.B."/>
            <person name="Jenkins J."/>
            <person name="Shu S."/>
            <person name="Lovell J.T."/>
            <person name="Sreedasyam A."/>
            <person name="Maumus F."/>
            <person name="Tiley G.P."/>
            <person name="Fernandez-Pozo N."/>
            <person name="Barry K."/>
            <person name="Chen C."/>
            <person name="Wang M."/>
            <person name="Lipzen A."/>
            <person name="Daum C."/>
            <person name="Saski C.A."/>
            <person name="Payton A.C."/>
            <person name="Mcbreen J.C."/>
            <person name="Conrad R.E."/>
            <person name="Kollar L.M."/>
            <person name="Olsson S."/>
            <person name="Huttunen S."/>
            <person name="Landis J.B."/>
            <person name="Wickett N.J."/>
            <person name="Johnson M.G."/>
            <person name="Rensing S.A."/>
            <person name="Grimwood J."/>
            <person name="Schmutz J."/>
            <person name="Mcdaniel S.F."/>
        </authorList>
    </citation>
    <scope>NUCLEOTIDE SEQUENCE</scope>
    <source>
        <strain evidence="3">R40</strain>
    </source>
</reference>
<dbReference type="PANTHER" id="PTHR10334">
    <property type="entry name" value="CYSTEINE-RICH SECRETORY PROTEIN-RELATED"/>
    <property type="match status" value="1"/>
</dbReference>
<feature type="chain" id="PRO_5035903939" description="SCP domain-containing protein" evidence="1">
    <location>
        <begin position="22"/>
        <end position="170"/>
    </location>
</feature>
<dbReference type="EMBL" id="CM026433">
    <property type="protein sequence ID" value="KAG0555540.1"/>
    <property type="molecule type" value="Genomic_DNA"/>
</dbReference>
<dbReference type="Pfam" id="PF00188">
    <property type="entry name" value="CAP"/>
    <property type="match status" value="1"/>
</dbReference>
<dbReference type="SMART" id="SM00198">
    <property type="entry name" value="SCP"/>
    <property type="match status" value="1"/>
</dbReference>